<comment type="pathway">
    <text evidence="3 14">Purine metabolism; IMP biosynthesis via de novo pathway; N(1)-(5-phospho-D-ribosyl)glycinamide from 5-phospho-alpha-D-ribose 1-diphosphate: step 2/2.</text>
</comment>
<name>A0A4Y8PGD7_9BACT</name>
<evidence type="ECO:0000256" key="11">
    <source>
        <dbReference type="ARBA" id="ARBA00038345"/>
    </source>
</evidence>
<sequence>MKVLVIGGGGREHALCWALKKDPAVKEIFVAPGNGGTEEFCNNLPISVCDIDNLFQWAREKRPDLTVVGPEAPLCDGIADKFKSIGLKIMGPKKRAARLEGSKAWTKEFLLHYKIPTAKAHIFENPLDAISFSASFKFPQVIKADGLASGKGVLIAHDREQAEYSIRKLMNQRLFGAAGKKILVEEFLEGIELSLFFLLDGKNYKILAAVHDYKRIEDSNKGLNTGGMGAFFPSPLFDERLKNSIEKNIIFPLMEALKQEAIDYQGVLYAGLIITRDGPMVLEFNVRLGDPEAQVIIPALDTSLVEIANAIADRKLDELQIQFKNDIHCVGVVLASKGYPETFEVGKEITIDDKKLTEEERSNSHLFHSGTKRINGKLVTSGGRVFCAVGWGQSLEKGIAFAYRRLSTARFEGMIHRNDIGQLNSAYLKS</sequence>
<dbReference type="AlphaFoldDB" id="A0A4Y8PGD7"/>
<dbReference type="InterPro" id="IPR011761">
    <property type="entry name" value="ATP-grasp"/>
</dbReference>
<keyword evidence="5 14" id="KW-0436">Ligase</keyword>
<dbReference type="InterPro" id="IPR020561">
    <property type="entry name" value="PRibGlycinamid_synth_ATP-grasp"/>
</dbReference>
<dbReference type="HAMAP" id="MF_00138">
    <property type="entry name" value="GARS"/>
    <property type="match status" value="1"/>
</dbReference>
<dbReference type="InterPro" id="IPR020559">
    <property type="entry name" value="PRibGlycinamide_synth_CS"/>
</dbReference>
<evidence type="ECO:0000256" key="6">
    <source>
        <dbReference type="ARBA" id="ARBA00022723"/>
    </source>
</evidence>
<evidence type="ECO:0000313" key="18">
    <source>
        <dbReference type="Proteomes" id="UP000297713"/>
    </source>
</evidence>
<evidence type="ECO:0000259" key="16">
    <source>
        <dbReference type="PROSITE" id="PS50975"/>
    </source>
</evidence>
<dbReference type="SMART" id="SM01209">
    <property type="entry name" value="GARS_A"/>
    <property type="match status" value="1"/>
</dbReference>
<evidence type="ECO:0000256" key="2">
    <source>
        <dbReference type="ARBA" id="ARBA00001946"/>
    </source>
</evidence>
<comment type="caution">
    <text evidence="17">The sequence shown here is derived from an EMBL/GenBank/DDBJ whole genome shotgun (WGS) entry which is preliminary data.</text>
</comment>
<dbReference type="EC" id="6.3.4.13" evidence="4 14"/>
<dbReference type="GO" id="GO:0004637">
    <property type="term" value="F:phosphoribosylamine-glycine ligase activity"/>
    <property type="evidence" value="ECO:0007669"/>
    <property type="project" value="UniProtKB-UniRule"/>
</dbReference>
<dbReference type="SMART" id="SM01210">
    <property type="entry name" value="GARS_C"/>
    <property type="match status" value="1"/>
</dbReference>
<keyword evidence="18" id="KW-1185">Reference proteome</keyword>
<dbReference type="Gene3D" id="3.30.1490.20">
    <property type="entry name" value="ATP-grasp fold, A domain"/>
    <property type="match status" value="1"/>
</dbReference>
<dbReference type="EMBL" id="LXQC01000079">
    <property type="protein sequence ID" value="TFE71290.1"/>
    <property type="molecule type" value="Genomic_DNA"/>
</dbReference>
<dbReference type="SUPFAM" id="SSF51246">
    <property type="entry name" value="Rudiment single hybrid motif"/>
    <property type="match status" value="1"/>
</dbReference>
<dbReference type="OrthoDB" id="9807240at2"/>
<comment type="similarity">
    <text evidence="11 14">Belongs to the GARS family.</text>
</comment>
<dbReference type="Proteomes" id="UP000297713">
    <property type="component" value="Unassembled WGS sequence"/>
</dbReference>
<evidence type="ECO:0000256" key="15">
    <source>
        <dbReference type="PROSITE-ProRule" id="PRU00409"/>
    </source>
</evidence>
<evidence type="ECO:0000256" key="4">
    <source>
        <dbReference type="ARBA" id="ARBA00013255"/>
    </source>
</evidence>
<dbReference type="PANTHER" id="PTHR43472">
    <property type="entry name" value="PHOSPHORIBOSYLAMINE--GLYCINE LIGASE"/>
    <property type="match status" value="1"/>
</dbReference>
<evidence type="ECO:0000313" key="17">
    <source>
        <dbReference type="EMBL" id="TFE71290.1"/>
    </source>
</evidence>
<evidence type="ECO:0000256" key="7">
    <source>
        <dbReference type="ARBA" id="ARBA00022741"/>
    </source>
</evidence>
<dbReference type="InterPro" id="IPR016185">
    <property type="entry name" value="PreATP-grasp_dom_sf"/>
</dbReference>
<dbReference type="GO" id="GO:0009113">
    <property type="term" value="P:purine nucleobase biosynthetic process"/>
    <property type="evidence" value="ECO:0007669"/>
    <property type="project" value="InterPro"/>
</dbReference>
<evidence type="ECO:0000256" key="8">
    <source>
        <dbReference type="ARBA" id="ARBA00022755"/>
    </source>
</evidence>
<organism evidence="17 18">
    <name type="scientific">Methylacidiphilum caldifontis</name>
    <dbReference type="NCBI Taxonomy" id="2795386"/>
    <lineage>
        <taxon>Bacteria</taxon>
        <taxon>Pseudomonadati</taxon>
        <taxon>Verrucomicrobiota</taxon>
        <taxon>Methylacidiphilae</taxon>
        <taxon>Methylacidiphilales</taxon>
        <taxon>Methylacidiphilaceae</taxon>
        <taxon>Methylacidiphilum (ex Ratnadevi et al. 2023)</taxon>
    </lineage>
</organism>
<dbReference type="RefSeq" id="WP_134439279.1">
    <property type="nucleotide sequence ID" value="NZ_LXQC01000079.1"/>
</dbReference>
<dbReference type="Pfam" id="PF02844">
    <property type="entry name" value="GARS_N"/>
    <property type="match status" value="1"/>
</dbReference>
<dbReference type="PANTHER" id="PTHR43472:SF1">
    <property type="entry name" value="PHOSPHORIBOSYLAMINE--GLYCINE LIGASE, CHLOROPLASTIC"/>
    <property type="match status" value="1"/>
</dbReference>
<dbReference type="GO" id="GO:0005524">
    <property type="term" value="F:ATP binding"/>
    <property type="evidence" value="ECO:0007669"/>
    <property type="project" value="UniProtKB-UniRule"/>
</dbReference>
<dbReference type="PROSITE" id="PS00184">
    <property type="entry name" value="GARS"/>
    <property type="match status" value="1"/>
</dbReference>
<keyword evidence="8 14" id="KW-0658">Purine biosynthesis</keyword>
<keyword evidence="6" id="KW-0479">Metal-binding</keyword>
<dbReference type="UniPathway" id="UPA00074">
    <property type="reaction ID" value="UER00125"/>
</dbReference>
<dbReference type="InterPro" id="IPR020560">
    <property type="entry name" value="PRibGlycinamide_synth_C-dom"/>
</dbReference>
<comment type="cofactor">
    <cofactor evidence="1">
        <name>Mn(2+)</name>
        <dbReference type="ChEBI" id="CHEBI:29035"/>
    </cofactor>
</comment>
<evidence type="ECO:0000256" key="3">
    <source>
        <dbReference type="ARBA" id="ARBA00005174"/>
    </source>
</evidence>
<keyword evidence="10" id="KW-0464">Manganese</keyword>
<accession>A0A4Y8PGD7</accession>
<dbReference type="FunFam" id="3.40.50.20:FF:000006">
    <property type="entry name" value="Phosphoribosylamine--glycine ligase, chloroplastic"/>
    <property type="match status" value="1"/>
</dbReference>
<dbReference type="GO" id="GO:0046872">
    <property type="term" value="F:metal ion binding"/>
    <property type="evidence" value="ECO:0007669"/>
    <property type="project" value="UniProtKB-KW"/>
</dbReference>
<keyword evidence="7 15" id="KW-0547">Nucleotide-binding</keyword>
<dbReference type="SUPFAM" id="SSF56059">
    <property type="entry name" value="Glutathione synthetase ATP-binding domain-like"/>
    <property type="match status" value="1"/>
</dbReference>
<keyword evidence="9 15" id="KW-0067">ATP-binding</keyword>
<dbReference type="InterPro" id="IPR000115">
    <property type="entry name" value="PRibGlycinamide_synth"/>
</dbReference>
<comment type="catalytic activity">
    <reaction evidence="14">
        <text>5-phospho-beta-D-ribosylamine + glycine + ATP = N(1)-(5-phospho-beta-D-ribosyl)glycinamide + ADP + phosphate + H(+)</text>
        <dbReference type="Rhea" id="RHEA:17453"/>
        <dbReference type="ChEBI" id="CHEBI:15378"/>
        <dbReference type="ChEBI" id="CHEBI:30616"/>
        <dbReference type="ChEBI" id="CHEBI:43474"/>
        <dbReference type="ChEBI" id="CHEBI:57305"/>
        <dbReference type="ChEBI" id="CHEBI:58681"/>
        <dbReference type="ChEBI" id="CHEBI:143788"/>
        <dbReference type="ChEBI" id="CHEBI:456216"/>
        <dbReference type="EC" id="6.3.4.13"/>
    </reaction>
</comment>
<dbReference type="PROSITE" id="PS50975">
    <property type="entry name" value="ATP_GRASP"/>
    <property type="match status" value="1"/>
</dbReference>
<dbReference type="Pfam" id="PF01071">
    <property type="entry name" value="GARS_A"/>
    <property type="match status" value="1"/>
</dbReference>
<evidence type="ECO:0000256" key="13">
    <source>
        <dbReference type="ARBA" id="ARBA00042864"/>
    </source>
</evidence>
<comment type="cofactor">
    <cofactor evidence="2">
        <name>Mg(2+)</name>
        <dbReference type="ChEBI" id="CHEBI:18420"/>
    </cofactor>
</comment>
<reference evidence="17 18" key="1">
    <citation type="submission" date="2016-05" db="EMBL/GenBank/DDBJ databases">
        <title>Diversity and Homogeneity among Thermoacidophilic Verrucomicrobia Methanotrophs Linked with Geographical Origin.</title>
        <authorList>
            <person name="Erikstad H.-A."/>
            <person name="Smestad N.B."/>
            <person name="Ceballos R.M."/>
            <person name="Birkeland N.-K."/>
        </authorList>
    </citation>
    <scope>NUCLEOTIDE SEQUENCE [LARGE SCALE GENOMIC DNA]</scope>
    <source>
        <strain evidence="17 18">Phi</strain>
    </source>
</reference>
<dbReference type="GO" id="GO:0006189">
    <property type="term" value="P:'de novo' IMP biosynthetic process"/>
    <property type="evidence" value="ECO:0007669"/>
    <property type="project" value="UniProtKB-UniRule"/>
</dbReference>
<dbReference type="Gene3D" id="3.40.50.20">
    <property type="match status" value="1"/>
</dbReference>
<dbReference type="NCBIfam" id="TIGR00877">
    <property type="entry name" value="purD"/>
    <property type="match status" value="1"/>
</dbReference>
<dbReference type="SUPFAM" id="SSF52440">
    <property type="entry name" value="PreATP-grasp domain"/>
    <property type="match status" value="1"/>
</dbReference>
<proteinExistence type="inferred from homology"/>
<evidence type="ECO:0000256" key="9">
    <source>
        <dbReference type="ARBA" id="ARBA00022840"/>
    </source>
</evidence>
<evidence type="ECO:0000256" key="14">
    <source>
        <dbReference type="HAMAP-Rule" id="MF_00138"/>
    </source>
</evidence>
<dbReference type="Gene3D" id="3.90.600.10">
    <property type="entry name" value="Phosphoribosylglycinamide synthetase, C-terminal domain"/>
    <property type="match status" value="1"/>
</dbReference>
<dbReference type="InterPro" id="IPR020562">
    <property type="entry name" value="PRibGlycinamide_synth_N"/>
</dbReference>
<dbReference type="Pfam" id="PF02843">
    <property type="entry name" value="GARS_C"/>
    <property type="match status" value="1"/>
</dbReference>
<evidence type="ECO:0000256" key="1">
    <source>
        <dbReference type="ARBA" id="ARBA00001936"/>
    </source>
</evidence>
<gene>
    <name evidence="14" type="primary">purD</name>
    <name evidence="17" type="ORF">A7Q10_04740</name>
</gene>
<dbReference type="InterPro" id="IPR011054">
    <property type="entry name" value="Rudment_hybrid_motif"/>
</dbReference>
<dbReference type="InterPro" id="IPR037123">
    <property type="entry name" value="PRibGlycinamide_synth_C_sf"/>
</dbReference>
<evidence type="ECO:0000256" key="5">
    <source>
        <dbReference type="ARBA" id="ARBA00022598"/>
    </source>
</evidence>
<dbReference type="InterPro" id="IPR013815">
    <property type="entry name" value="ATP_grasp_subdomain_1"/>
</dbReference>
<evidence type="ECO:0000256" key="10">
    <source>
        <dbReference type="ARBA" id="ARBA00023211"/>
    </source>
</evidence>
<feature type="domain" description="ATP-grasp" evidence="16">
    <location>
        <begin position="107"/>
        <end position="313"/>
    </location>
</feature>
<dbReference type="Gene3D" id="3.30.470.20">
    <property type="entry name" value="ATP-grasp fold, B domain"/>
    <property type="match status" value="1"/>
</dbReference>
<evidence type="ECO:0000256" key="12">
    <source>
        <dbReference type="ARBA" id="ARBA00042242"/>
    </source>
</evidence>
<protein>
    <recommendedName>
        <fullName evidence="4 14">Phosphoribosylamine--glycine ligase</fullName>
        <ecNumber evidence="4 14">6.3.4.13</ecNumber>
    </recommendedName>
    <alternativeName>
        <fullName evidence="14">GARS</fullName>
    </alternativeName>
    <alternativeName>
        <fullName evidence="12 14">Glycinamide ribonucleotide synthetase</fullName>
    </alternativeName>
    <alternativeName>
        <fullName evidence="13 14">Phosphoribosylglycinamide synthetase</fullName>
    </alternativeName>
</protein>